<dbReference type="AlphaFoldDB" id="A0A4C1VP91"/>
<evidence type="ECO:0000313" key="3">
    <source>
        <dbReference type="Proteomes" id="UP000299102"/>
    </source>
</evidence>
<name>A0A4C1VP91_EUMVA</name>
<dbReference type="EMBL" id="BGZK01000380">
    <property type="protein sequence ID" value="GBP40360.1"/>
    <property type="molecule type" value="Genomic_DNA"/>
</dbReference>
<evidence type="ECO:0000313" key="2">
    <source>
        <dbReference type="EMBL" id="GBP40360.1"/>
    </source>
</evidence>
<evidence type="ECO:0000256" key="1">
    <source>
        <dbReference type="SAM" id="MobiDB-lite"/>
    </source>
</evidence>
<gene>
    <name evidence="2" type="ORF">EVAR_86506_1</name>
</gene>
<comment type="caution">
    <text evidence="2">The sequence shown here is derived from an EMBL/GenBank/DDBJ whole genome shotgun (WGS) entry which is preliminary data.</text>
</comment>
<reference evidence="2 3" key="1">
    <citation type="journal article" date="2019" name="Commun. Biol.">
        <title>The bagworm genome reveals a unique fibroin gene that provides high tensile strength.</title>
        <authorList>
            <person name="Kono N."/>
            <person name="Nakamura H."/>
            <person name="Ohtoshi R."/>
            <person name="Tomita M."/>
            <person name="Numata K."/>
            <person name="Arakawa K."/>
        </authorList>
    </citation>
    <scope>NUCLEOTIDE SEQUENCE [LARGE SCALE GENOMIC DNA]</scope>
</reference>
<sequence>MNDRGLGSGGAAVLSVARNSVETDRVACDVEASLILSMSGHGTISIPSVEEGVAPEQHQNPPQPSGCRHPLQRSKFKSQFGSPPRPPERPPDGKQPPKNKIITIWRKVSILIEKTDTPILNNLLDNIETTARSTTQ</sequence>
<organism evidence="2 3">
    <name type="scientific">Eumeta variegata</name>
    <name type="common">Bagworm moth</name>
    <name type="synonym">Eumeta japonica</name>
    <dbReference type="NCBI Taxonomy" id="151549"/>
    <lineage>
        <taxon>Eukaryota</taxon>
        <taxon>Metazoa</taxon>
        <taxon>Ecdysozoa</taxon>
        <taxon>Arthropoda</taxon>
        <taxon>Hexapoda</taxon>
        <taxon>Insecta</taxon>
        <taxon>Pterygota</taxon>
        <taxon>Neoptera</taxon>
        <taxon>Endopterygota</taxon>
        <taxon>Lepidoptera</taxon>
        <taxon>Glossata</taxon>
        <taxon>Ditrysia</taxon>
        <taxon>Tineoidea</taxon>
        <taxon>Psychidae</taxon>
        <taxon>Oiketicinae</taxon>
        <taxon>Eumeta</taxon>
    </lineage>
</organism>
<dbReference type="Proteomes" id="UP000299102">
    <property type="component" value="Unassembled WGS sequence"/>
</dbReference>
<proteinExistence type="predicted"/>
<protein>
    <submittedName>
        <fullName evidence="2">Uncharacterized protein</fullName>
    </submittedName>
</protein>
<feature type="region of interest" description="Disordered" evidence="1">
    <location>
        <begin position="46"/>
        <end position="100"/>
    </location>
</feature>
<accession>A0A4C1VP91</accession>
<keyword evidence="3" id="KW-1185">Reference proteome</keyword>